<dbReference type="SUPFAM" id="SSF53092">
    <property type="entry name" value="Creatinase/prolidase N-terminal domain"/>
    <property type="match status" value="1"/>
</dbReference>
<dbReference type="InterPro" id="IPR000587">
    <property type="entry name" value="Creatinase_N"/>
</dbReference>
<dbReference type="PRINTS" id="PR00599">
    <property type="entry name" value="MAPEPTIDASE"/>
</dbReference>
<dbReference type="InterPro" id="IPR001714">
    <property type="entry name" value="Pept_M24_MAP"/>
</dbReference>
<protein>
    <submittedName>
        <fullName evidence="6">Peptidase M24</fullName>
    </submittedName>
</protein>
<dbReference type="Proteomes" id="UP000011613">
    <property type="component" value="Unassembled WGS sequence"/>
</dbReference>
<dbReference type="Pfam" id="PF01321">
    <property type="entry name" value="Creatinase_N"/>
    <property type="match status" value="1"/>
</dbReference>
<dbReference type="PANTHER" id="PTHR46112:SF3">
    <property type="entry name" value="AMINOPEPTIDASE YPDF"/>
    <property type="match status" value="1"/>
</dbReference>
<dbReference type="InterPro" id="IPR001131">
    <property type="entry name" value="Peptidase_M24B_aminopep-P_CS"/>
</dbReference>
<evidence type="ECO:0000259" key="4">
    <source>
        <dbReference type="Pfam" id="PF00557"/>
    </source>
</evidence>
<evidence type="ECO:0000313" key="7">
    <source>
        <dbReference type="Proteomes" id="UP000011613"/>
    </source>
</evidence>
<dbReference type="PROSITE" id="PS00491">
    <property type="entry name" value="PROLINE_PEPTIDASE"/>
    <property type="match status" value="1"/>
</dbReference>
<evidence type="ECO:0000259" key="5">
    <source>
        <dbReference type="Pfam" id="PF01321"/>
    </source>
</evidence>
<dbReference type="InterPro" id="IPR029149">
    <property type="entry name" value="Creatin/AminoP/Spt16_N"/>
</dbReference>
<gene>
    <name evidence="6" type="ORF">C490_17676</name>
</gene>
<dbReference type="SUPFAM" id="SSF55920">
    <property type="entry name" value="Creatinase/aminopeptidase"/>
    <property type="match status" value="1"/>
</dbReference>
<dbReference type="InterPro" id="IPR036005">
    <property type="entry name" value="Creatinase/aminopeptidase-like"/>
</dbReference>
<reference evidence="6 7" key="1">
    <citation type="journal article" date="2014" name="PLoS Genet.">
        <title>Phylogenetically driven sequencing of extremely halophilic archaea reveals strategies for static and dynamic osmo-response.</title>
        <authorList>
            <person name="Becker E.A."/>
            <person name="Seitzer P.M."/>
            <person name="Tritt A."/>
            <person name="Larsen D."/>
            <person name="Krusor M."/>
            <person name="Yao A.I."/>
            <person name="Wu D."/>
            <person name="Madern D."/>
            <person name="Eisen J.A."/>
            <person name="Darling A.E."/>
            <person name="Facciotti M.T."/>
        </authorList>
    </citation>
    <scope>NUCLEOTIDE SEQUENCE [LARGE SCALE GENOMIC DNA]</scope>
    <source>
        <strain evidence="6 7">SP2</strain>
    </source>
</reference>
<organism evidence="6 7">
    <name type="scientific">Natronobacterium gregoryi (strain ATCC 43098 / DSM 3393 / CCM 3738 / CIP 104747 / IAM 13177 / JCM 8860 / NBRC 102187 / NCIMB 2189 / SP2)</name>
    <dbReference type="NCBI Taxonomy" id="797304"/>
    <lineage>
        <taxon>Archaea</taxon>
        <taxon>Methanobacteriati</taxon>
        <taxon>Methanobacteriota</taxon>
        <taxon>Stenosarchaea group</taxon>
        <taxon>Halobacteria</taxon>
        <taxon>Halobacteriales</taxon>
        <taxon>Natrialbaceae</taxon>
        <taxon>Natronobacterium</taxon>
    </lineage>
</organism>
<dbReference type="Gene3D" id="3.90.230.10">
    <property type="entry name" value="Creatinase/methionine aminopeptidase superfamily"/>
    <property type="match status" value="1"/>
</dbReference>
<evidence type="ECO:0000256" key="1">
    <source>
        <dbReference type="ARBA" id="ARBA00022723"/>
    </source>
</evidence>
<dbReference type="CDD" id="cd01092">
    <property type="entry name" value="APP-like"/>
    <property type="match status" value="1"/>
</dbReference>
<evidence type="ECO:0000256" key="2">
    <source>
        <dbReference type="ARBA" id="ARBA00022801"/>
    </source>
</evidence>
<dbReference type="InterPro" id="IPR000994">
    <property type="entry name" value="Pept_M24"/>
</dbReference>
<dbReference type="GO" id="GO:0046872">
    <property type="term" value="F:metal ion binding"/>
    <property type="evidence" value="ECO:0007669"/>
    <property type="project" value="UniProtKB-KW"/>
</dbReference>
<dbReference type="InterPro" id="IPR050659">
    <property type="entry name" value="Peptidase_M24B"/>
</dbReference>
<comment type="caution">
    <text evidence="6">The sequence shown here is derived from an EMBL/GenBank/DDBJ whole genome shotgun (WGS) entry which is preliminary data.</text>
</comment>
<accession>L9XMD7</accession>
<dbReference type="GO" id="GO:0016787">
    <property type="term" value="F:hydrolase activity"/>
    <property type="evidence" value="ECO:0007669"/>
    <property type="project" value="UniProtKB-KW"/>
</dbReference>
<sequence>MAKRGIGGNFTDGGLSSGMSRSQTDAAVEQRLGQARDALAERGEDALVCFPSSNMHYLAGFEEEPMERHLFLFVTPETELFVAPAMYDDQIRDASPVTDVRTWSDGDDPTVLLESVGEELGLAGGHLLVDDRMWALFTQDLQATFPEATFGLVSEVVDDLRLCKDEAELEALRKAASISDAVSEEIRALGSEAIGMTEAKLAVEIEERLADAGGEDLSFETVVGSGPNGARPHHRHGDRPIEAGDPVVLDFGTYVAGYPGDQTRTVVFDGEPPAEYEDVHDAVLEAQTAAVEAIEPRVPAEAVDRAARDVLEKRGYGDQFLHRTGHGVGLDVHEPPYITAGNDRELEAGMVFSIEPGVYLDGEFGVRVEDLVVVTEDGCERLNDSPRGWRSL</sequence>
<evidence type="ECO:0000313" key="6">
    <source>
        <dbReference type="EMBL" id="ELY62541.1"/>
    </source>
</evidence>
<proteinExistence type="predicted"/>
<dbReference type="Pfam" id="PF00557">
    <property type="entry name" value="Peptidase_M24"/>
    <property type="match status" value="1"/>
</dbReference>
<feature type="compositionally biased region" description="Gly residues" evidence="3">
    <location>
        <begin position="1"/>
        <end position="11"/>
    </location>
</feature>
<dbReference type="AlphaFoldDB" id="L9XMD7"/>
<name>L9XMD7_NATGS</name>
<feature type="domain" description="Creatinase N-terminal" evidence="5">
    <location>
        <begin position="31"/>
        <end position="163"/>
    </location>
</feature>
<dbReference type="Gene3D" id="3.40.350.10">
    <property type="entry name" value="Creatinase/prolidase N-terminal domain"/>
    <property type="match status" value="1"/>
</dbReference>
<dbReference type="EMBL" id="AOIC01000124">
    <property type="protein sequence ID" value="ELY62541.1"/>
    <property type="molecule type" value="Genomic_DNA"/>
</dbReference>
<feature type="domain" description="Peptidase M24" evidence="4">
    <location>
        <begin position="170"/>
        <end position="376"/>
    </location>
</feature>
<keyword evidence="2" id="KW-0378">Hydrolase</keyword>
<feature type="region of interest" description="Disordered" evidence="3">
    <location>
        <begin position="1"/>
        <end position="27"/>
    </location>
</feature>
<keyword evidence="1" id="KW-0479">Metal-binding</keyword>
<dbReference type="PANTHER" id="PTHR46112">
    <property type="entry name" value="AMINOPEPTIDASE"/>
    <property type="match status" value="1"/>
</dbReference>
<dbReference type="PATRIC" id="fig|797304.7.peg.3582"/>
<evidence type="ECO:0000256" key="3">
    <source>
        <dbReference type="SAM" id="MobiDB-lite"/>
    </source>
</evidence>